<dbReference type="Gene3D" id="3.40.1090.10">
    <property type="entry name" value="Cytosolic phospholipase A2 catalytic domain"/>
    <property type="match status" value="1"/>
</dbReference>
<dbReference type="InterPro" id="IPR016035">
    <property type="entry name" value="Acyl_Trfase/lysoPLipase"/>
</dbReference>
<keyword evidence="1" id="KW-0443">Lipid metabolism</keyword>
<dbReference type="Pfam" id="PF01734">
    <property type="entry name" value="Patatin"/>
    <property type="match status" value="1"/>
</dbReference>
<feature type="domain" description="PNPLA" evidence="2">
    <location>
        <begin position="6"/>
        <end position="193"/>
    </location>
</feature>
<protein>
    <recommendedName>
        <fullName evidence="2">PNPLA domain-containing protein</fullName>
    </recommendedName>
</protein>
<sequence length="293" mass="34111">MTIKHLLLSGGGINGMIFTGILKKLMDEKYIELDKIETIYGASVGGLLGLILCLKIDYDDIIKYLIERPWHKAFKKIDLNTETFFNVFSEKGILDDKIIKIMMSNLFKSVDINENITFKELYDYSKINLIISSVCMNTFDLTEFSHEKTPSMKVVDAVYCSASIPFIFKPKYINNSFHMDSGLIKNYPVKNMLNYCKNEEIFGLSLLTPEEDIQINQDDDIFKYFYKLMNKLLIRFTRDNEPILKNEIQITVCNSVGDDKLWDFFCKKEERQKKFDIGIKKGDFYLRTLNNGI</sequence>
<dbReference type="InterPro" id="IPR002641">
    <property type="entry name" value="PNPLA_dom"/>
</dbReference>
<dbReference type="SUPFAM" id="SSF52151">
    <property type="entry name" value="FabD/lysophospholipase-like"/>
    <property type="match status" value="1"/>
</dbReference>
<dbReference type="PANTHER" id="PTHR46394:SF1">
    <property type="entry name" value="PNPLA DOMAIN-CONTAINING PROTEIN"/>
    <property type="match status" value="1"/>
</dbReference>
<dbReference type="EMBL" id="MN740677">
    <property type="protein sequence ID" value="QHS80326.1"/>
    <property type="molecule type" value="Genomic_DNA"/>
</dbReference>
<dbReference type="InterPro" id="IPR052580">
    <property type="entry name" value="Lipid_Hydrolase"/>
</dbReference>
<dbReference type="PANTHER" id="PTHR46394">
    <property type="entry name" value="ANNEXIN"/>
    <property type="match status" value="1"/>
</dbReference>
<proteinExistence type="predicted"/>
<dbReference type="AlphaFoldDB" id="A0A6C0AL39"/>
<evidence type="ECO:0000313" key="3">
    <source>
        <dbReference type="EMBL" id="QHS80326.1"/>
    </source>
</evidence>
<name>A0A6C0AL39_9ZZZZ</name>
<evidence type="ECO:0000259" key="2">
    <source>
        <dbReference type="PROSITE" id="PS51635"/>
    </source>
</evidence>
<dbReference type="GO" id="GO:0006629">
    <property type="term" value="P:lipid metabolic process"/>
    <property type="evidence" value="ECO:0007669"/>
    <property type="project" value="UniProtKB-KW"/>
</dbReference>
<organism evidence="3">
    <name type="scientific">viral metagenome</name>
    <dbReference type="NCBI Taxonomy" id="1070528"/>
    <lineage>
        <taxon>unclassified sequences</taxon>
        <taxon>metagenomes</taxon>
        <taxon>organismal metagenomes</taxon>
    </lineage>
</organism>
<reference evidence="3" key="1">
    <citation type="journal article" date="2020" name="Nature">
        <title>Giant virus diversity and host interactions through global metagenomics.</title>
        <authorList>
            <person name="Schulz F."/>
            <person name="Roux S."/>
            <person name="Paez-Espino D."/>
            <person name="Jungbluth S."/>
            <person name="Walsh D.A."/>
            <person name="Denef V.J."/>
            <person name="McMahon K.D."/>
            <person name="Konstantinidis K.T."/>
            <person name="Eloe-Fadrosh E.A."/>
            <person name="Kyrpides N.C."/>
            <person name="Woyke T."/>
        </authorList>
    </citation>
    <scope>NUCLEOTIDE SEQUENCE</scope>
    <source>
        <strain evidence="3">GVMAG-S-1039698-54</strain>
    </source>
</reference>
<accession>A0A6C0AL39</accession>
<evidence type="ECO:0000256" key="1">
    <source>
        <dbReference type="ARBA" id="ARBA00023098"/>
    </source>
</evidence>
<dbReference type="PROSITE" id="PS51635">
    <property type="entry name" value="PNPLA"/>
    <property type="match status" value="1"/>
</dbReference>